<dbReference type="STRING" id="564137.SAMN04488238_101435"/>
<reference evidence="2 3" key="1">
    <citation type="submission" date="2016-10" db="EMBL/GenBank/DDBJ databases">
        <authorList>
            <person name="de Groot N.N."/>
        </authorList>
    </citation>
    <scope>NUCLEOTIDE SEQUENCE [LARGE SCALE GENOMIC DNA]</scope>
    <source>
        <strain evidence="2 3">CGMCC 1.8894</strain>
    </source>
</reference>
<dbReference type="GO" id="GO:0016628">
    <property type="term" value="F:oxidoreductase activity, acting on the CH-CH group of donors, NAD or NADP as acceptor"/>
    <property type="evidence" value="ECO:0007669"/>
    <property type="project" value="InterPro"/>
</dbReference>
<name>A0A1H2RYG0_9RHOB</name>
<keyword evidence="3" id="KW-1185">Reference proteome</keyword>
<dbReference type="Proteomes" id="UP000198539">
    <property type="component" value="Unassembled WGS sequence"/>
</dbReference>
<dbReference type="PRINTS" id="PR00420">
    <property type="entry name" value="RNGMNOXGNASE"/>
</dbReference>
<dbReference type="Pfam" id="PF01494">
    <property type="entry name" value="FAD_binding_3"/>
    <property type="match status" value="1"/>
</dbReference>
<feature type="domain" description="FAD-binding" evidence="1">
    <location>
        <begin position="5"/>
        <end position="160"/>
    </location>
</feature>
<dbReference type="RefSeq" id="WP_176846806.1">
    <property type="nucleotide sequence ID" value="NZ_CP061498.1"/>
</dbReference>
<dbReference type="AlphaFoldDB" id="A0A1H2RYG0"/>
<evidence type="ECO:0000313" key="3">
    <source>
        <dbReference type="Proteomes" id="UP000198539"/>
    </source>
</evidence>
<dbReference type="PANTHER" id="PTHR42685:SF22">
    <property type="entry name" value="CONDITIONED MEDIUM FACTOR RECEPTOR 1"/>
    <property type="match status" value="1"/>
</dbReference>
<dbReference type="Gene3D" id="3.50.50.60">
    <property type="entry name" value="FAD/NAD(P)-binding domain"/>
    <property type="match status" value="1"/>
</dbReference>
<dbReference type="InterPro" id="IPR036188">
    <property type="entry name" value="FAD/NAD-bd_sf"/>
</dbReference>
<dbReference type="InterPro" id="IPR011777">
    <property type="entry name" value="Geranylgeranyl_Rdtase_fam"/>
</dbReference>
<dbReference type="InterPro" id="IPR002938">
    <property type="entry name" value="FAD-bd"/>
</dbReference>
<sequence>MIKKFDILVVGSGPAGSAAAFTAASAGLSVALIDKAAFPRDKLCGGGITGRCASALSQVFGQEITPDLFLTSQRVRLFSQGALLADVRDAPPIHMTMRRDFDAVLHAQAKAAGAQVFAPARIADLDPATGVARLGDGQILQGQLIVGADGANSIVARALYGKAQRYRDVAFGLEVELPRDTVDGDMVDIDIGAVAWGYGWVFPKRGSVTVGVCGTHVRNPDMRAVLDRYANQGPAMVRALSSAQCKGAFLPTGWRLGAPGEGRVLLVGDAAGLVDPLTGEGIGWAIRSGELAAQASIRALGAGAPGAAIRHYAAEIRYVQDEIRIAGRIARLAYTRALRPIFARTVRDNPKMTRNALRLLAGQFDYQDFGLAFAGRITRRMGRAVLAR</sequence>
<evidence type="ECO:0000259" key="1">
    <source>
        <dbReference type="Pfam" id="PF01494"/>
    </source>
</evidence>
<dbReference type="PANTHER" id="PTHR42685">
    <property type="entry name" value="GERANYLGERANYL DIPHOSPHATE REDUCTASE"/>
    <property type="match status" value="1"/>
</dbReference>
<protein>
    <submittedName>
        <fullName evidence="2">Geranylgeranyl reductase family</fullName>
    </submittedName>
</protein>
<accession>A0A1H2RYG0</accession>
<dbReference type="EMBL" id="FNOM01000001">
    <property type="protein sequence ID" value="SDW23649.1"/>
    <property type="molecule type" value="Genomic_DNA"/>
</dbReference>
<organism evidence="2 3">
    <name type="scientific">Roseicitreum antarcticum</name>
    <dbReference type="NCBI Taxonomy" id="564137"/>
    <lineage>
        <taxon>Bacteria</taxon>
        <taxon>Pseudomonadati</taxon>
        <taxon>Pseudomonadota</taxon>
        <taxon>Alphaproteobacteria</taxon>
        <taxon>Rhodobacterales</taxon>
        <taxon>Paracoccaceae</taxon>
        <taxon>Roseicitreum</taxon>
    </lineage>
</organism>
<gene>
    <name evidence="2" type="ORF">SAMN04488238_101435</name>
</gene>
<dbReference type="NCBIfam" id="TIGR02032">
    <property type="entry name" value="GG-red-SF"/>
    <property type="match status" value="1"/>
</dbReference>
<proteinExistence type="predicted"/>
<dbReference type="InterPro" id="IPR050407">
    <property type="entry name" value="Geranylgeranyl_reductase"/>
</dbReference>
<dbReference type="GO" id="GO:0071949">
    <property type="term" value="F:FAD binding"/>
    <property type="evidence" value="ECO:0007669"/>
    <property type="project" value="InterPro"/>
</dbReference>
<evidence type="ECO:0000313" key="2">
    <source>
        <dbReference type="EMBL" id="SDW23649.1"/>
    </source>
</evidence>
<dbReference type="SUPFAM" id="SSF51905">
    <property type="entry name" value="FAD/NAD(P)-binding domain"/>
    <property type="match status" value="1"/>
</dbReference>